<dbReference type="GO" id="GO:0046556">
    <property type="term" value="F:alpha-L-arabinofuranosidase activity"/>
    <property type="evidence" value="ECO:0007669"/>
    <property type="project" value="InterPro"/>
</dbReference>
<sequence length="801" mass="91094">MGFMFLMLKSAPTLLPNSQQELLTSKNRTWKQEVVSHAHYHLTPTEESAWASLFPRKKLIEGDEFNWNSMYKKIKFFDLNKLEESNFLMEVSLHNVRLDTKSLHGQAQETNLEYLLMLDVDRLAWSFRKTAGLSTPGTPYAGWEASDVELRGHYLSATAKMWASTHNKAVKKIMNALVSALKECQNKMGTGYLSAFPSEFFDRFEAIKSVWAPYYTIHKIMAGLLDQYKFACSSQALKMVTWMADYFHWRVQNVIKKFTIERHWFWLNEETCGMNDVLYQLFSVTGDKKHLVLAHLFDKPCFLGLFALKADDISGFHANTHIPIVIGAQTRYEITGDELYKEMGTFLLDIVNSTHTFAIGGTSVSEFWNDPKRLDNELGTENEESCTTYNMLKVSRNLFRWTRKETYAGYCEHALTNGVLSIQRGKEPGIMIYMLPLGHGVSKGRSYHGWGTAFDSFWCCYGTGIESFSKLGDSIYFEEMGRVPGLYVIQYISSSINWKSNILKMLLLGITASNTVHSGFSYGYVEFADPILDIKRSTGCAKWETLQVAKFRSWYNADEILLEFPLSLRTEVIQDDRPEFASLQGILYGSYFLAGLSKGDYDIQTGPVKSISDWITPARPYSNSLLISLSQKTRQAEFFLSNQKQLIKMQASPQDGFDSYVHATFRLILKDTVSEKHQAPEGLIGKWVMFEPFDLPGTTTNNTRSAEFFIVKGLNGQKGTVSLQTKAGCFVYSEKNNDSSLGVKLGSEPGSKDATFREAASFIWNEGLKKYHPISFVAKGLRRSYVLEPLFALRDESYINV</sequence>
<reference evidence="2" key="1">
    <citation type="submission" date="2022-04" db="EMBL/GenBank/DDBJ databases">
        <title>Carnegiea gigantea Genome sequencing and assembly v2.</title>
        <authorList>
            <person name="Copetti D."/>
            <person name="Sanderson M.J."/>
            <person name="Burquez A."/>
            <person name="Wojciechowski M.F."/>
        </authorList>
    </citation>
    <scope>NUCLEOTIDE SEQUENCE</scope>
    <source>
        <strain evidence="2">SGP5-SGP5p</strain>
        <tissue evidence="2">Aerial part</tissue>
    </source>
</reference>
<protein>
    <recommendedName>
        <fullName evidence="1">Non-reducing end beta-L-arabinofuranosidase-like GH127 catalytic domain-containing protein</fullName>
    </recommendedName>
</protein>
<gene>
    <name evidence="2" type="ORF">Cgig2_000123</name>
</gene>
<dbReference type="OrthoDB" id="5358475at2759"/>
<feature type="domain" description="Non-reducing end beta-L-arabinofuranosidase-like GH127 catalytic" evidence="1">
    <location>
        <begin position="95"/>
        <end position="473"/>
    </location>
</feature>
<evidence type="ECO:0000313" key="2">
    <source>
        <dbReference type="EMBL" id="KAJ8452534.1"/>
    </source>
</evidence>
<dbReference type="EMBL" id="JAKOGI010000004">
    <property type="protein sequence ID" value="KAJ8452534.1"/>
    <property type="molecule type" value="Genomic_DNA"/>
</dbReference>
<dbReference type="SUPFAM" id="SSF110221">
    <property type="entry name" value="AbfB domain"/>
    <property type="match status" value="1"/>
</dbReference>
<accession>A0A9Q1QSJ1</accession>
<dbReference type="InterPro" id="IPR036195">
    <property type="entry name" value="AbfB_ABD_sf"/>
</dbReference>
<organism evidence="2 3">
    <name type="scientific">Carnegiea gigantea</name>
    <dbReference type="NCBI Taxonomy" id="171969"/>
    <lineage>
        <taxon>Eukaryota</taxon>
        <taxon>Viridiplantae</taxon>
        <taxon>Streptophyta</taxon>
        <taxon>Embryophyta</taxon>
        <taxon>Tracheophyta</taxon>
        <taxon>Spermatophyta</taxon>
        <taxon>Magnoliopsida</taxon>
        <taxon>eudicotyledons</taxon>
        <taxon>Gunneridae</taxon>
        <taxon>Pentapetalae</taxon>
        <taxon>Caryophyllales</taxon>
        <taxon>Cactineae</taxon>
        <taxon>Cactaceae</taxon>
        <taxon>Cactoideae</taxon>
        <taxon>Echinocereeae</taxon>
        <taxon>Carnegiea</taxon>
    </lineage>
</organism>
<dbReference type="AlphaFoldDB" id="A0A9Q1QSJ1"/>
<proteinExistence type="predicted"/>
<evidence type="ECO:0000313" key="3">
    <source>
        <dbReference type="Proteomes" id="UP001153076"/>
    </source>
</evidence>
<dbReference type="PANTHER" id="PTHR31151:SF0">
    <property type="entry name" value="PROLINE-TRNA LIGASE (DUF1680)"/>
    <property type="match status" value="1"/>
</dbReference>
<dbReference type="GO" id="GO:0046373">
    <property type="term" value="P:L-arabinose metabolic process"/>
    <property type="evidence" value="ECO:0007669"/>
    <property type="project" value="InterPro"/>
</dbReference>
<keyword evidence="3" id="KW-1185">Reference proteome</keyword>
<evidence type="ECO:0000259" key="1">
    <source>
        <dbReference type="Pfam" id="PF07944"/>
    </source>
</evidence>
<dbReference type="PANTHER" id="PTHR31151">
    <property type="entry name" value="PROLINE-TRNA LIGASE (DUF1680)"/>
    <property type="match status" value="1"/>
</dbReference>
<dbReference type="Pfam" id="PF07944">
    <property type="entry name" value="Beta-AFase-like_GH127_cat"/>
    <property type="match status" value="1"/>
</dbReference>
<dbReference type="Proteomes" id="UP001153076">
    <property type="component" value="Unassembled WGS sequence"/>
</dbReference>
<dbReference type="InterPro" id="IPR012878">
    <property type="entry name" value="Beta-AFase-like_GH127_cat"/>
</dbReference>
<comment type="caution">
    <text evidence="2">The sequence shown here is derived from an EMBL/GenBank/DDBJ whole genome shotgun (WGS) entry which is preliminary data.</text>
</comment>
<dbReference type="Gene3D" id="2.80.10.50">
    <property type="match status" value="1"/>
</dbReference>
<name>A0A9Q1QSJ1_9CARY</name>